<dbReference type="PROSITE" id="PS50918">
    <property type="entry name" value="WWE"/>
    <property type="match status" value="1"/>
</dbReference>
<dbReference type="PANTHER" id="PTHR14453">
    <property type="entry name" value="PARP/ZINC FINGER CCCH TYPE DOMAIN CONTAINING PROTEIN"/>
    <property type="match status" value="1"/>
</dbReference>
<dbReference type="InterPro" id="IPR004170">
    <property type="entry name" value="WWE_dom"/>
</dbReference>
<dbReference type="SMART" id="SM00506">
    <property type="entry name" value="A1pp"/>
    <property type="match status" value="2"/>
</dbReference>
<keyword evidence="3 7" id="KW-0808">Transferase</keyword>
<comment type="subcellular location">
    <subcellularLocation>
        <location evidence="1">Nucleus</location>
    </subcellularLocation>
</comment>
<evidence type="ECO:0000256" key="4">
    <source>
        <dbReference type="ARBA" id="ARBA00023027"/>
    </source>
</evidence>
<feature type="domain" description="Macro" evidence="10">
    <location>
        <begin position="325"/>
        <end position="513"/>
    </location>
</feature>
<dbReference type="Gene3D" id="3.90.228.10">
    <property type="match status" value="1"/>
</dbReference>
<dbReference type="InterPro" id="IPR002589">
    <property type="entry name" value="Macro_dom"/>
</dbReference>
<dbReference type="EMBL" id="AFYH01239631">
    <property type="status" value="NOT_ANNOTATED_CDS"/>
    <property type="molecule type" value="Genomic_DNA"/>
</dbReference>
<evidence type="ECO:0000313" key="11">
    <source>
        <dbReference type="Ensembl" id="ENSLACP00000005337.1"/>
    </source>
</evidence>
<name>H3A6R6_LATCH</name>
<evidence type="ECO:0000256" key="6">
    <source>
        <dbReference type="ARBA" id="ARBA00024347"/>
    </source>
</evidence>
<dbReference type="eggNOG" id="KOG2633">
    <property type="taxonomic scope" value="Eukaryota"/>
</dbReference>
<dbReference type="Gene3D" id="3.40.220.10">
    <property type="entry name" value="Leucine Aminopeptidase, subunit E, domain 1"/>
    <property type="match status" value="3"/>
</dbReference>
<comment type="similarity">
    <text evidence="6">Belongs to the ARTD/PARP family.</text>
</comment>
<dbReference type="PROSITE" id="PS51154">
    <property type="entry name" value="MACRO"/>
    <property type="match status" value="2"/>
</dbReference>
<dbReference type="InterPro" id="IPR043472">
    <property type="entry name" value="Macro_dom-like"/>
</dbReference>
<dbReference type="Gene3D" id="3.30.720.50">
    <property type="match status" value="1"/>
</dbReference>
<dbReference type="PROSITE" id="PS51059">
    <property type="entry name" value="PARP_CATALYTIC"/>
    <property type="match status" value="1"/>
</dbReference>
<evidence type="ECO:0000259" key="10">
    <source>
        <dbReference type="PROSITE" id="PS51154"/>
    </source>
</evidence>
<sequence>LAKEEVTSEELILKNRYYMEIVKEVNLESQVPEVQFNFDTSQNVVTITGKETDVMKVKLDLLVKVNQIASRKWKTTPYCCKFLAKLDKEDFIDHVFLKSGVKGTYSQGSNETELYGASEEDLEKMEQTKDSSSDLSRFLTEIASSLKHKHSDWNAIKGEVLQYHLLPSSPSRVSVDQVVIIGFTKIAVEAQTLAEEHIQENCTTELFIPVQCPGTLECLERFSDLSALFQHDTKIEFMKENNSLGLQIKVKSKNASETRSILTDITNSIQSQKKELQNPGAEQFIENNRDLLKRLEKTYQCVITIPEYKKEKADIDQLEESSQPEVVHSTIVHKKFKVSIVKHKVVFQDADVIVHPTNDPRGQPSRLSKVIMNHAGPKVQDELTKSINQQASREGVTYVTSAGNLSAKIIVHVVTPKCNDITLQEEDKRSALKKCILNTLEIANEKGQRSIAIPAFCSEKSKCQLQFCAIVLSAVKEFCDHNNSCYVDLSNIRLVGTNDNILSAMKKMLQQIIEPDTPTPISETLKQVSLQKQEKKGEGFTTPENLNIYLLKGNIALQESDVIVNTVSDDLNLSYGAVSKAILTVAGGKLQENTYKTKEVKDVEFGDVIPVSTKGCKIRCREVYNTVCCQYNKDNAEKILQKIIKECLEKAHASQYSSITFPALGTGNLKFPKDTVAKMFFEEIKQFSQTNPNTTLKDINMVIYEKDTETYVTFSAVFRVYLGSQVSKVQILSLPYQQHIRQVSNKIKSQKKMELDYSKFHMYRNPSTSEQSDILVTYTLQTFKNLRMSVSCTVRVISESAGTERLNECLQNMDSQPGIQFILLRTGLLIECSKVSMKKQPSDLTKFLTKVLEFCNQQNLDSVCFPVINPHSENLNCYPDYSKVSNAVFSSVEKLAFQKSASFLNRVKILDPSPNLLTVFRDELDKRRHKSSNVGFFQSFTPFILKEAHPKKKKKKKYFRIKLNQLNIHFCGEIYRQTENIDKAWEDIQHLLKREFVTKEMPVPIEQFSEEERKQIRELNKNMSVTFDKIRSCIILEGHINELCSLQAEILDWCQAKEKRDIKEKEEKLLQEKICWKFREDEKWMNFNAKTNSVLEKAYNRDTKEISVEVEAGLNIDFDLENKIATDYSGSQILICRRHAAVDMLRSNEIPDTWTDFDKDATETCSVVLLDSQTSEYMEVLNEFLQTIPSKSMILQKIKRIENPSLWRLYVARRKEMNRKRPNQQNERILYHGTKAEVCDVINADGFNRSYSGANAIVYGEGTYFAVNASYSAGDTYSQPEQGSQKKMIYRAKVLTGDYCKGQQGFKEPPLKDPKGRERYDSVVDGDNPTMYVVFQDNQAYPEYLIVLKK</sequence>
<dbReference type="FunFam" id="3.90.228.10:FF:000008">
    <property type="entry name" value="Poly [ADP-ribose] polymerase"/>
    <property type="match status" value="1"/>
</dbReference>
<dbReference type="EC" id="2.4.2.-" evidence="7"/>
<dbReference type="SUPFAM" id="SSF56399">
    <property type="entry name" value="ADP-ribosylation"/>
    <property type="match status" value="1"/>
</dbReference>
<feature type="domain" description="WWE" evidence="8">
    <location>
        <begin position="1061"/>
        <end position="1138"/>
    </location>
</feature>
<evidence type="ECO:0000256" key="1">
    <source>
        <dbReference type="ARBA" id="ARBA00004123"/>
    </source>
</evidence>
<reference evidence="12" key="1">
    <citation type="submission" date="2011-08" db="EMBL/GenBank/DDBJ databases">
        <title>The draft genome of Latimeria chalumnae.</title>
        <authorList>
            <person name="Di Palma F."/>
            <person name="Alfoldi J."/>
            <person name="Johnson J."/>
            <person name="Berlin A."/>
            <person name="Gnerre S."/>
            <person name="Jaffe D."/>
            <person name="MacCallum I."/>
            <person name="Young S."/>
            <person name="Walker B.J."/>
            <person name="Lander E."/>
            <person name="Lindblad-Toh K."/>
        </authorList>
    </citation>
    <scope>NUCLEOTIDE SEQUENCE [LARGE SCALE GENOMIC DNA]</scope>
    <source>
        <strain evidence="12">Wild caught</strain>
    </source>
</reference>
<dbReference type="GO" id="GO:0005737">
    <property type="term" value="C:cytoplasm"/>
    <property type="evidence" value="ECO:0007669"/>
    <property type="project" value="TreeGrafter"/>
</dbReference>
<dbReference type="InterPro" id="IPR052056">
    <property type="entry name" value="Mono-ARTD/PARP"/>
</dbReference>
<dbReference type="SUPFAM" id="SSF117839">
    <property type="entry name" value="WWE domain"/>
    <property type="match status" value="1"/>
</dbReference>
<dbReference type="InterPro" id="IPR012317">
    <property type="entry name" value="Poly(ADP-ribose)pol_cat_dom"/>
</dbReference>
<dbReference type="Pfam" id="PF01661">
    <property type="entry name" value="Macro"/>
    <property type="match status" value="2"/>
</dbReference>
<dbReference type="InterPro" id="IPR037197">
    <property type="entry name" value="WWE_dom_sf"/>
</dbReference>
<dbReference type="EMBL" id="AFYH01239630">
    <property type="status" value="NOT_ANNOTATED_CDS"/>
    <property type="molecule type" value="Genomic_DNA"/>
</dbReference>
<dbReference type="Ensembl" id="ENSLACT00000005384.1">
    <property type="protein sequence ID" value="ENSLACP00000005337.1"/>
    <property type="gene ID" value="ENSLACG00000004746.1"/>
</dbReference>
<dbReference type="GO" id="GO:0003950">
    <property type="term" value="F:NAD+ poly-ADP-ribosyltransferase activity"/>
    <property type="evidence" value="ECO:0007669"/>
    <property type="project" value="UniProtKB-UniRule"/>
</dbReference>
<reference evidence="11" key="2">
    <citation type="submission" date="2025-08" db="UniProtKB">
        <authorList>
            <consortium name="Ensembl"/>
        </authorList>
    </citation>
    <scope>IDENTIFICATION</scope>
</reference>
<dbReference type="EMBL" id="AFYH01239628">
    <property type="status" value="NOT_ANNOTATED_CDS"/>
    <property type="molecule type" value="Genomic_DNA"/>
</dbReference>
<reference evidence="11" key="3">
    <citation type="submission" date="2025-09" db="UniProtKB">
        <authorList>
            <consortium name="Ensembl"/>
        </authorList>
    </citation>
    <scope>IDENTIFICATION</scope>
</reference>
<keyword evidence="4 7" id="KW-0520">NAD</keyword>
<feature type="domain" description="PARP catalytic" evidence="9">
    <location>
        <begin position="1153"/>
        <end position="1350"/>
    </location>
</feature>
<dbReference type="GO" id="GO:0005634">
    <property type="term" value="C:nucleus"/>
    <property type="evidence" value="ECO:0007669"/>
    <property type="project" value="UniProtKB-SubCell"/>
</dbReference>
<accession>H3A6R6</accession>
<evidence type="ECO:0000256" key="7">
    <source>
        <dbReference type="RuleBase" id="RU362114"/>
    </source>
</evidence>
<dbReference type="Pfam" id="PF00644">
    <property type="entry name" value="PARP"/>
    <property type="match status" value="1"/>
</dbReference>
<evidence type="ECO:0000313" key="12">
    <source>
        <dbReference type="Proteomes" id="UP000008672"/>
    </source>
</evidence>
<dbReference type="GO" id="GO:0010629">
    <property type="term" value="P:negative regulation of gene expression"/>
    <property type="evidence" value="ECO:0007669"/>
    <property type="project" value="TreeGrafter"/>
</dbReference>
<evidence type="ECO:0000256" key="3">
    <source>
        <dbReference type="ARBA" id="ARBA00022679"/>
    </source>
</evidence>
<feature type="domain" description="Macro" evidence="10">
    <location>
        <begin position="535"/>
        <end position="722"/>
    </location>
</feature>
<proteinExistence type="inferred from homology"/>
<evidence type="ECO:0000256" key="2">
    <source>
        <dbReference type="ARBA" id="ARBA00022676"/>
    </source>
</evidence>
<dbReference type="PANTHER" id="PTHR14453:SF67">
    <property type="entry name" value="POLY [ADP-RIBOSE] POLYMERASE"/>
    <property type="match status" value="1"/>
</dbReference>
<dbReference type="OMA" id="WRLYVAR"/>
<organism evidence="11 12">
    <name type="scientific">Latimeria chalumnae</name>
    <name type="common">Coelacanth</name>
    <dbReference type="NCBI Taxonomy" id="7897"/>
    <lineage>
        <taxon>Eukaryota</taxon>
        <taxon>Metazoa</taxon>
        <taxon>Chordata</taxon>
        <taxon>Craniata</taxon>
        <taxon>Vertebrata</taxon>
        <taxon>Euteleostomi</taxon>
        <taxon>Coelacanthiformes</taxon>
        <taxon>Coelacanthidae</taxon>
        <taxon>Latimeria</taxon>
    </lineage>
</organism>
<dbReference type="SUPFAM" id="SSF52949">
    <property type="entry name" value="Macro domain-like"/>
    <property type="match status" value="3"/>
</dbReference>
<dbReference type="GO" id="GO:0003714">
    <property type="term" value="F:transcription corepressor activity"/>
    <property type="evidence" value="ECO:0007669"/>
    <property type="project" value="TreeGrafter"/>
</dbReference>
<dbReference type="Proteomes" id="UP000008672">
    <property type="component" value="Unassembled WGS sequence"/>
</dbReference>
<evidence type="ECO:0000259" key="8">
    <source>
        <dbReference type="PROSITE" id="PS50918"/>
    </source>
</evidence>
<keyword evidence="2 7" id="KW-0328">Glycosyltransferase</keyword>
<dbReference type="EMBL" id="AFYH01239632">
    <property type="status" value="NOT_ANNOTATED_CDS"/>
    <property type="molecule type" value="Genomic_DNA"/>
</dbReference>
<evidence type="ECO:0000259" key="9">
    <source>
        <dbReference type="PROSITE" id="PS51059"/>
    </source>
</evidence>
<dbReference type="Pfam" id="PF02825">
    <property type="entry name" value="WWE"/>
    <property type="match status" value="1"/>
</dbReference>
<evidence type="ECO:0000256" key="5">
    <source>
        <dbReference type="ARBA" id="ARBA00023242"/>
    </source>
</evidence>
<dbReference type="EMBL" id="AFYH01239627">
    <property type="status" value="NOT_ANNOTATED_CDS"/>
    <property type="molecule type" value="Genomic_DNA"/>
</dbReference>
<keyword evidence="12" id="KW-1185">Reference proteome</keyword>
<dbReference type="InParanoid" id="H3A6R6"/>
<protein>
    <recommendedName>
        <fullName evidence="7">Poly [ADP-ribose] polymerase</fullName>
        <shortName evidence="7">PARP</shortName>
        <ecNumber evidence="7">2.4.2.-</ecNumber>
    </recommendedName>
</protein>
<dbReference type="GeneTree" id="ENSGT00940000154311"/>
<dbReference type="HOGENOM" id="CLU_003288_1_0_1"/>
<dbReference type="CDD" id="cd01439">
    <property type="entry name" value="TCCD_inducible_PARP_like"/>
    <property type="match status" value="1"/>
</dbReference>
<dbReference type="EMBL" id="AFYH01239629">
    <property type="status" value="NOT_ANNOTATED_CDS"/>
    <property type="molecule type" value="Genomic_DNA"/>
</dbReference>
<keyword evidence="5" id="KW-0539">Nucleus</keyword>